<name>A0A0E9U0Q8_ANGAN</name>
<protein>
    <submittedName>
        <fullName evidence="1">Uncharacterized protein</fullName>
    </submittedName>
</protein>
<reference evidence="1" key="1">
    <citation type="submission" date="2014-11" db="EMBL/GenBank/DDBJ databases">
        <authorList>
            <person name="Amaro Gonzalez C."/>
        </authorList>
    </citation>
    <scope>NUCLEOTIDE SEQUENCE</scope>
</reference>
<dbReference type="EMBL" id="GBXM01049083">
    <property type="protein sequence ID" value="JAH59494.1"/>
    <property type="molecule type" value="Transcribed_RNA"/>
</dbReference>
<evidence type="ECO:0000313" key="1">
    <source>
        <dbReference type="EMBL" id="JAH59494.1"/>
    </source>
</evidence>
<proteinExistence type="predicted"/>
<dbReference type="AlphaFoldDB" id="A0A0E9U0Q8"/>
<accession>A0A0E9U0Q8</accession>
<organism evidence="1">
    <name type="scientific">Anguilla anguilla</name>
    <name type="common">European freshwater eel</name>
    <name type="synonym">Muraena anguilla</name>
    <dbReference type="NCBI Taxonomy" id="7936"/>
    <lineage>
        <taxon>Eukaryota</taxon>
        <taxon>Metazoa</taxon>
        <taxon>Chordata</taxon>
        <taxon>Craniata</taxon>
        <taxon>Vertebrata</taxon>
        <taxon>Euteleostomi</taxon>
        <taxon>Actinopterygii</taxon>
        <taxon>Neopterygii</taxon>
        <taxon>Teleostei</taxon>
        <taxon>Anguilliformes</taxon>
        <taxon>Anguillidae</taxon>
        <taxon>Anguilla</taxon>
    </lineage>
</organism>
<sequence length="46" mass="5210">MMRSVVTGEVASWGPSQQLVLPSWRRLKPRNWLPSLAENADPVCFV</sequence>
<reference evidence="1" key="2">
    <citation type="journal article" date="2015" name="Fish Shellfish Immunol.">
        <title>Early steps in the European eel (Anguilla anguilla)-Vibrio vulnificus interaction in the gills: Role of the RtxA13 toxin.</title>
        <authorList>
            <person name="Callol A."/>
            <person name="Pajuelo D."/>
            <person name="Ebbesson L."/>
            <person name="Teles M."/>
            <person name="MacKenzie S."/>
            <person name="Amaro C."/>
        </authorList>
    </citation>
    <scope>NUCLEOTIDE SEQUENCE</scope>
</reference>